<evidence type="ECO:0000313" key="2">
    <source>
        <dbReference type="Proteomes" id="UP001212152"/>
    </source>
</evidence>
<dbReference type="EMBL" id="JADGJQ010000006">
    <property type="protein sequence ID" value="KAJ3183548.1"/>
    <property type="molecule type" value="Genomic_DNA"/>
</dbReference>
<gene>
    <name evidence="1" type="ORF">HDU87_006873</name>
</gene>
<sequence>MTLDHSTSNGQEQARRLLGESMQALTSSARSAQSPSAVKEALAEPLAYLLHLPAATAYLVDSSTQKSPLEHRHSKFFERLPRGVDDLYSQLFLRHFLHAHYEFLLKEVSMSWLPEFATHERRALFDAYFVPHASVLHNFPSLPFLSLRFLHEALSWSTAPKRVAETILALLRSLLSKWTIRDMSDSASASVGKVGKRAMGVKNTDWEELVAMLCFLPDKVANLRTALTPKFFQTRFGFS</sequence>
<comment type="caution">
    <text evidence="1">The sequence shown here is derived from an EMBL/GenBank/DDBJ whole genome shotgun (WGS) entry which is preliminary data.</text>
</comment>
<proteinExistence type="predicted"/>
<dbReference type="AlphaFoldDB" id="A0AAD5XQI4"/>
<protein>
    <submittedName>
        <fullName evidence="1">Uncharacterized protein</fullName>
    </submittedName>
</protein>
<evidence type="ECO:0000313" key="1">
    <source>
        <dbReference type="EMBL" id="KAJ3183548.1"/>
    </source>
</evidence>
<organism evidence="1 2">
    <name type="scientific">Geranomyces variabilis</name>
    <dbReference type="NCBI Taxonomy" id="109894"/>
    <lineage>
        <taxon>Eukaryota</taxon>
        <taxon>Fungi</taxon>
        <taxon>Fungi incertae sedis</taxon>
        <taxon>Chytridiomycota</taxon>
        <taxon>Chytridiomycota incertae sedis</taxon>
        <taxon>Chytridiomycetes</taxon>
        <taxon>Spizellomycetales</taxon>
        <taxon>Powellomycetaceae</taxon>
        <taxon>Geranomyces</taxon>
    </lineage>
</organism>
<keyword evidence="2" id="KW-1185">Reference proteome</keyword>
<accession>A0AAD5XQI4</accession>
<dbReference type="Proteomes" id="UP001212152">
    <property type="component" value="Unassembled WGS sequence"/>
</dbReference>
<name>A0AAD5XQI4_9FUNG</name>
<reference evidence="1" key="1">
    <citation type="submission" date="2020-05" db="EMBL/GenBank/DDBJ databases">
        <title>Phylogenomic resolution of chytrid fungi.</title>
        <authorList>
            <person name="Stajich J.E."/>
            <person name="Amses K."/>
            <person name="Simmons R."/>
            <person name="Seto K."/>
            <person name="Myers J."/>
            <person name="Bonds A."/>
            <person name="Quandt C.A."/>
            <person name="Barry K."/>
            <person name="Liu P."/>
            <person name="Grigoriev I."/>
            <person name="Longcore J.E."/>
            <person name="James T.Y."/>
        </authorList>
    </citation>
    <scope>NUCLEOTIDE SEQUENCE</scope>
    <source>
        <strain evidence="1">JEL0379</strain>
    </source>
</reference>